<keyword evidence="15" id="KW-1185">Reference proteome</keyword>
<feature type="compositionally biased region" description="Polar residues" evidence="13">
    <location>
        <begin position="274"/>
        <end position="294"/>
    </location>
</feature>
<evidence type="ECO:0000313" key="14">
    <source>
        <dbReference type="EMBL" id="AAG27246.1"/>
    </source>
</evidence>
<evidence type="ECO:0000256" key="7">
    <source>
        <dbReference type="ARBA" id="ARBA00022553"/>
    </source>
</evidence>
<evidence type="ECO:0000256" key="5">
    <source>
        <dbReference type="ARBA" id="ARBA00005604"/>
    </source>
</evidence>
<dbReference type="GO" id="GO:0044177">
    <property type="term" value="C:host cell Golgi apparatus"/>
    <property type="evidence" value="ECO:0007669"/>
    <property type="project" value="UniProtKB-SubCell"/>
</dbReference>
<proteinExistence type="inferred from homology"/>
<dbReference type="Pfam" id="PF04823">
    <property type="entry name" value="Herpes_UL49_2"/>
    <property type="match status" value="1"/>
</dbReference>
<evidence type="ECO:0000256" key="6">
    <source>
        <dbReference type="ARBA" id="ARBA00014377"/>
    </source>
</evidence>
<protein>
    <recommendedName>
        <fullName evidence="6">Tegument protein VP22</fullName>
    </recommendedName>
</protein>
<comment type="subcellular location">
    <subcellularLocation>
        <location evidence="1">Host Golgi apparatus</location>
    </subcellularLocation>
    <subcellularLocation>
        <location evidence="3">Host cytoplasm</location>
    </subcellularLocation>
    <subcellularLocation>
        <location evidence="2">Host nucleus</location>
    </subcellularLocation>
    <subcellularLocation>
        <location evidence="4">Virion tegument</location>
    </subcellularLocation>
</comment>
<name>Q9E206_CHV9D</name>
<organismHost>
    <name type="scientific">Chlorocebus aethiops</name>
    <name type="common">Green monkey</name>
    <name type="synonym">Cercopithecus aethiops</name>
    <dbReference type="NCBI Taxonomy" id="9534"/>
</organismHost>
<feature type="compositionally biased region" description="Polar residues" evidence="13">
    <location>
        <begin position="160"/>
        <end position="169"/>
    </location>
</feature>
<feature type="region of interest" description="Disordered" evidence="13">
    <location>
        <begin position="244"/>
        <end position="301"/>
    </location>
</feature>
<evidence type="ECO:0000313" key="15">
    <source>
        <dbReference type="Proteomes" id="UP000159358"/>
    </source>
</evidence>
<comment type="similarity">
    <text evidence="5">Belongs to the alphaherpesvirinae VP22 tegument protein family.</text>
</comment>
<keyword evidence="8" id="KW-1048">Host nucleus</keyword>
<sequence length="301" mass="33161">MASPDGDRIRRSNAVRRKHMDAQYVNVPYVGKPRNPVPRRSVVVGFPDDSDDSLGYIATVETESPPLFYGDTSGTVDKRHTRMISNNSSDSDDDFEDIDEVIAAFKEARLKHEHVEDAVYENVQHGNAQPRMIQKHNRDVDSPKRAPPGAGAIASGRPLSFSTAPKNTTSAWCGPTPAYNKRVFCEAIRRIAAAQAQRAAEAAWSSNPPRNNAELDRLLAGTVVRITVHEGLNLIQVANDLELGGKPDRKQSTARRKKEIVKDTDDEPVYAQVKINSRGTQPVSGTSRARTRSVSKPDGRK</sequence>
<reference evidence="14 15" key="1">
    <citation type="journal article" date="2001" name="Virology">
        <title>The DNA sequence of the simian varicella virus genome.</title>
        <authorList>
            <person name="Gray W.L."/>
            <person name="Starnes H.B."/>
            <person name="White M.W."/>
            <person name="Mahalingam R."/>
        </authorList>
    </citation>
    <scope>NUCLEOTIDE SEQUENCE [LARGE SCALE GENOMIC DNA]</scope>
</reference>
<accession>Q9E206</accession>
<evidence type="ECO:0000256" key="9">
    <source>
        <dbReference type="ARBA" id="ARBA00022580"/>
    </source>
</evidence>
<keyword evidence="10" id="KW-1040">Host Golgi apparatus</keyword>
<evidence type="ECO:0000256" key="2">
    <source>
        <dbReference type="ARBA" id="ARBA00004147"/>
    </source>
</evidence>
<evidence type="ECO:0000256" key="4">
    <source>
        <dbReference type="ARBA" id="ARBA00004535"/>
    </source>
</evidence>
<dbReference type="Proteomes" id="UP000159358">
    <property type="component" value="Segment"/>
</dbReference>
<evidence type="ECO:0000256" key="12">
    <source>
        <dbReference type="ARBA" id="ARBA00023200"/>
    </source>
</evidence>
<keyword evidence="12" id="KW-1035">Host cytoplasm</keyword>
<evidence type="ECO:0000256" key="8">
    <source>
        <dbReference type="ARBA" id="ARBA00022562"/>
    </source>
</evidence>
<evidence type="ECO:0000256" key="10">
    <source>
        <dbReference type="ARBA" id="ARBA00022812"/>
    </source>
</evidence>
<evidence type="ECO:0000256" key="1">
    <source>
        <dbReference type="ARBA" id="ARBA00004136"/>
    </source>
</evidence>
<dbReference type="KEGG" id="vg:920534"/>
<evidence type="ECO:0000256" key="11">
    <source>
        <dbReference type="ARBA" id="ARBA00022844"/>
    </source>
</evidence>
<dbReference type="GO" id="GO:0042025">
    <property type="term" value="C:host cell nucleus"/>
    <property type="evidence" value="ECO:0007669"/>
    <property type="project" value="UniProtKB-SubCell"/>
</dbReference>
<dbReference type="InterPro" id="IPR006908">
    <property type="entry name" value="Herpes_UL49"/>
</dbReference>
<dbReference type="EMBL" id="AF275348">
    <property type="protein sequence ID" value="AAG27246.1"/>
    <property type="molecule type" value="Genomic_DNA"/>
</dbReference>
<dbReference type="RefSeq" id="NP_077424.1">
    <property type="nucleotide sequence ID" value="NC_002686.2"/>
</dbReference>
<dbReference type="GeneID" id="920534"/>
<keyword evidence="7" id="KW-0597">Phosphoprotein</keyword>
<evidence type="ECO:0000256" key="13">
    <source>
        <dbReference type="SAM" id="MobiDB-lite"/>
    </source>
</evidence>
<keyword evidence="11" id="KW-0946">Virion</keyword>
<keyword evidence="9" id="KW-0920">Virion tegument</keyword>
<dbReference type="GO" id="GO:0019033">
    <property type="term" value="C:viral tegument"/>
    <property type="evidence" value="ECO:0007669"/>
    <property type="project" value="UniProtKB-SubCell"/>
</dbReference>
<feature type="region of interest" description="Disordered" evidence="13">
    <location>
        <begin position="138"/>
        <end position="169"/>
    </location>
</feature>
<evidence type="ECO:0000256" key="3">
    <source>
        <dbReference type="ARBA" id="ARBA00004192"/>
    </source>
</evidence>
<organism evidence="14 15">
    <name type="scientific">Cercopithecine herpesvirus 9 (strain DHV)</name>
    <name type="common">CeHV-9</name>
    <name type="synonym">Simian varicella virus</name>
    <dbReference type="NCBI Taxonomy" id="36348"/>
    <lineage>
        <taxon>Viruses</taxon>
        <taxon>Duplodnaviria</taxon>
        <taxon>Heunggongvirae</taxon>
        <taxon>Peploviricota</taxon>
        <taxon>Herviviricetes</taxon>
        <taxon>Herpesvirales</taxon>
        <taxon>Orthoherpesviridae</taxon>
        <taxon>Alphaherpesvirinae</taxon>
        <taxon>Varicellovirus</taxon>
        <taxon>Varicellovirus cercopithecinealpha9</taxon>
    </lineage>
</organism>